<sequence>MALCLGTFGAAQAQSPTVPRPSALDAELFYQLLVSEVEQRRGEPGTAIQVMTEAARKQRDDRLFRRAVDMAIEARAADQALGALKEWRRSLPRSVAAAEMQAQVLMALGRPAEAQEPVRALIELTPAAQRNATIASLPRLVVRGSQAKAAAQVLADVLKPWREAKATQASAQLASARIWWIAGDAARSLDAAHEAQQNDPAAEGVAMLGLEMMEQEPRGEALVQSYLKTSQPDARVRLAYARRLTAAQRYREALAGARDATGADPQLAAGWLMQGALLLELGQPLDAQAALERYLAIRQAPPPPAAQAPARPAPPQGETAPDDEPEADDDDQHGPQAEAVQELSQAYLMLAQAAEQQKDFRAAQGWLEKLGDTHASAGVLQRRASLLARQGKLAEARALLQSLPEGTPEAVRSKVMAETRLLRDMQQWQAAYDLLVQANARLANDPDLLYEQALLAERLRRFDEMEGLLRRVIAIKPDQQHAYNALGYSLADRGLRLAEARELVAKALTLAPGDPFITDSMGWVEFRSGNRAAALKLLHEAYDRRPDVEIAAHLGEVLWADGQQDAARQVWRAGRDRDAGNEVLTETLARLKVRL</sequence>
<gene>
    <name evidence="2" type="ORF">CATMQ487_10860</name>
</gene>
<accession>A0ABM7YIG5</accession>
<dbReference type="EMBL" id="AP025730">
    <property type="protein sequence ID" value="BDI04116.1"/>
    <property type="molecule type" value="Genomic_DNA"/>
</dbReference>
<dbReference type="Pfam" id="PF13432">
    <property type="entry name" value="TPR_16"/>
    <property type="match status" value="2"/>
</dbReference>
<dbReference type="InterPro" id="IPR011990">
    <property type="entry name" value="TPR-like_helical_dom_sf"/>
</dbReference>
<dbReference type="Proteomes" id="UP001057498">
    <property type="component" value="Chromosome"/>
</dbReference>
<protein>
    <recommendedName>
        <fullName evidence="4">Tetratricopeptide repeat protein</fullName>
    </recommendedName>
</protein>
<name>A0ABM7YIG5_9BURK</name>
<dbReference type="Gene3D" id="1.25.40.10">
    <property type="entry name" value="Tetratricopeptide repeat domain"/>
    <property type="match status" value="2"/>
</dbReference>
<proteinExistence type="predicted"/>
<feature type="compositionally biased region" description="Pro residues" evidence="1">
    <location>
        <begin position="301"/>
        <end position="315"/>
    </location>
</feature>
<evidence type="ECO:0000313" key="2">
    <source>
        <dbReference type="EMBL" id="BDI04116.1"/>
    </source>
</evidence>
<evidence type="ECO:0000313" key="3">
    <source>
        <dbReference type="Proteomes" id="UP001057498"/>
    </source>
</evidence>
<reference evidence="2" key="1">
    <citation type="submission" date="2022-04" db="EMBL/GenBank/DDBJ databases">
        <title>Whole genome sequence of Sphaerotilus sp. FB-5.</title>
        <authorList>
            <person name="Takeda M."/>
            <person name="Narihara S."/>
            <person name="Akimoto M."/>
            <person name="Akimoto R."/>
            <person name="Nishiyashiki S."/>
            <person name="Murakami T."/>
        </authorList>
    </citation>
    <scope>NUCLEOTIDE SEQUENCE</scope>
    <source>
        <strain evidence="2">FB-5</strain>
    </source>
</reference>
<keyword evidence="3" id="KW-1185">Reference proteome</keyword>
<dbReference type="SUPFAM" id="SSF48452">
    <property type="entry name" value="TPR-like"/>
    <property type="match status" value="2"/>
</dbReference>
<evidence type="ECO:0000256" key="1">
    <source>
        <dbReference type="SAM" id="MobiDB-lite"/>
    </source>
</evidence>
<feature type="compositionally biased region" description="Acidic residues" evidence="1">
    <location>
        <begin position="320"/>
        <end position="331"/>
    </location>
</feature>
<organism evidence="2 3">
    <name type="scientific">Sphaerotilus microaerophilus</name>
    <dbReference type="NCBI Taxonomy" id="2914710"/>
    <lineage>
        <taxon>Bacteria</taxon>
        <taxon>Pseudomonadati</taxon>
        <taxon>Pseudomonadota</taxon>
        <taxon>Betaproteobacteria</taxon>
        <taxon>Burkholderiales</taxon>
        <taxon>Sphaerotilaceae</taxon>
        <taxon>Sphaerotilus</taxon>
    </lineage>
</organism>
<evidence type="ECO:0008006" key="4">
    <source>
        <dbReference type="Google" id="ProtNLM"/>
    </source>
</evidence>
<feature type="region of interest" description="Disordered" evidence="1">
    <location>
        <begin position="301"/>
        <end position="335"/>
    </location>
</feature>